<dbReference type="KEGG" id="lse:F1C12_17145"/>
<organism evidence="2 3">
    <name type="scientific">Leifsonia shinshuensis</name>
    <dbReference type="NCBI Taxonomy" id="150026"/>
    <lineage>
        <taxon>Bacteria</taxon>
        <taxon>Bacillati</taxon>
        <taxon>Actinomycetota</taxon>
        <taxon>Actinomycetes</taxon>
        <taxon>Micrococcales</taxon>
        <taxon>Microbacteriaceae</taxon>
        <taxon>Leifsonia</taxon>
    </lineage>
</organism>
<gene>
    <name evidence="2" type="ORF">F1C12_17145</name>
</gene>
<evidence type="ECO:0000313" key="3">
    <source>
        <dbReference type="Proteomes" id="UP000515511"/>
    </source>
</evidence>
<protein>
    <submittedName>
        <fullName evidence="2">Dihydrofolate reductase family protein</fullName>
    </submittedName>
</protein>
<evidence type="ECO:0000259" key="1">
    <source>
        <dbReference type="Pfam" id="PF01872"/>
    </source>
</evidence>
<proteinExistence type="predicted"/>
<dbReference type="SUPFAM" id="SSF53597">
    <property type="entry name" value="Dihydrofolate reductase-like"/>
    <property type="match status" value="1"/>
</dbReference>
<dbReference type="InterPro" id="IPR002734">
    <property type="entry name" value="RibDG_C"/>
</dbReference>
<dbReference type="Proteomes" id="UP000515511">
    <property type="component" value="Chromosome"/>
</dbReference>
<evidence type="ECO:0000313" key="2">
    <source>
        <dbReference type="EMBL" id="QNE36669.1"/>
    </source>
</evidence>
<name>A0A7G6YDV4_9MICO</name>
<dbReference type="RefSeq" id="WP_185276107.1">
    <property type="nucleotide sequence ID" value="NZ_CP043641.1"/>
</dbReference>
<feature type="domain" description="Bacterial bifunctional deaminase-reductase C-terminal" evidence="1">
    <location>
        <begin position="4"/>
        <end position="173"/>
    </location>
</feature>
<reference evidence="3" key="1">
    <citation type="submission" date="2019-09" db="EMBL/GenBank/DDBJ databases">
        <title>Antimicrobial potential of Antarctic Bacteria.</title>
        <authorList>
            <person name="Benaud N."/>
            <person name="Edwards R.J."/>
            <person name="Ferrari B.C."/>
        </authorList>
    </citation>
    <scope>NUCLEOTIDE SEQUENCE [LARGE SCALE GENOMIC DNA]</scope>
    <source>
        <strain evidence="3">INR9</strain>
    </source>
</reference>
<sequence>MARLIVEQIVSADGTAADAEGGMSFLTPEAAGDEADREQLRRLAGLSAIVLGANTYRMFASYWPTASEEDDPIAGLINRLPKHVLSNSLDAAPWGDLAPATVERGGVVESLRRLKASYPGEIILWGSLRLADAAFLADEVDVLRLRILPSILGGGRGVVPESLPVTPLRLVSSSIHPGGQVALEYEVGAPD</sequence>
<dbReference type="GO" id="GO:0009231">
    <property type="term" value="P:riboflavin biosynthetic process"/>
    <property type="evidence" value="ECO:0007669"/>
    <property type="project" value="InterPro"/>
</dbReference>
<dbReference type="EMBL" id="CP043641">
    <property type="protein sequence ID" value="QNE36669.1"/>
    <property type="molecule type" value="Genomic_DNA"/>
</dbReference>
<accession>A0A7G6YDV4</accession>
<dbReference type="Gene3D" id="3.40.430.10">
    <property type="entry name" value="Dihydrofolate Reductase, subunit A"/>
    <property type="match status" value="1"/>
</dbReference>
<dbReference type="AlphaFoldDB" id="A0A7G6YDV4"/>
<dbReference type="Pfam" id="PF01872">
    <property type="entry name" value="RibD_C"/>
    <property type="match status" value="1"/>
</dbReference>
<dbReference type="GO" id="GO:0008703">
    <property type="term" value="F:5-amino-6-(5-phosphoribosylamino)uracil reductase activity"/>
    <property type="evidence" value="ECO:0007669"/>
    <property type="project" value="InterPro"/>
</dbReference>
<dbReference type="InterPro" id="IPR024072">
    <property type="entry name" value="DHFR-like_dom_sf"/>
</dbReference>